<dbReference type="RefSeq" id="WP_188173727.1">
    <property type="nucleotide sequence ID" value="NZ_JACVVD010000002.1"/>
</dbReference>
<evidence type="ECO:0000256" key="6">
    <source>
        <dbReference type="PIRSR" id="PIRSR000390-1"/>
    </source>
</evidence>
<comment type="similarity">
    <text evidence="5 8">Belongs to the DegT/DnrJ/EryC1 family.</text>
</comment>
<feature type="modified residue" description="N6-(pyridoxal phosphate)lysine" evidence="7">
    <location>
        <position position="201"/>
    </location>
</feature>
<dbReference type="CDD" id="cd00616">
    <property type="entry name" value="AHBA_syn"/>
    <property type="match status" value="1"/>
</dbReference>
<sequence>MKERGRILVTKNYSRIHLSPPHLGSNERHYVEEAFSTNWIAPVGPLIQTFEKEISRYAGTAGAVALQSGTAALHLALQVLDVGQRDIVFCSTLTFVASANPIIYQGAIPVFIDSEPDSWNMSPAALQRAFGHFEHKGHLPKAVIIVNLYGQSADMDPLLAICNKYGVPVIEDAAESLGATYKGKASGTFGKLGVFSFNGNKIITTSGGGALVSDDCELLDRARFLATQARDPAVHYEHRHMGYNYRLSNVLAAIGVGQLEVLEERIQARRMVFDRYLKALSSVQGIEFMPEAPYGRSTRWLTALTVNISWTSLKPMQIIESLAEIDIESRPVWKPMHLQPLYKDYDYYPHSIDESVSDRLFASGLCLPSGSSLSEEDQLRVIDRLNSIFNRLS</sequence>
<comment type="caution">
    <text evidence="9">The sequence shown here is derived from an EMBL/GenBank/DDBJ whole genome shotgun (WGS) entry which is preliminary data.</text>
</comment>
<evidence type="ECO:0000313" key="9">
    <source>
        <dbReference type="EMBL" id="MBD0379950.1"/>
    </source>
</evidence>
<evidence type="ECO:0000256" key="1">
    <source>
        <dbReference type="ARBA" id="ARBA00001933"/>
    </source>
</evidence>
<dbReference type="PANTHER" id="PTHR30244:SF34">
    <property type="entry name" value="DTDP-4-AMINO-4,6-DIDEOXYGALACTOSE TRANSAMINASE"/>
    <property type="match status" value="1"/>
</dbReference>
<dbReference type="Gene3D" id="3.40.640.10">
    <property type="entry name" value="Type I PLP-dependent aspartate aminotransferase-like (Major domain)"/>
    <property type="match status" value="1"/>
</dbReference>
<gene>
    <name evidence="9" type="ORF">ICC18_07485</name>
</gene>
<evidence type="ECO:0000256" key="5">
    <source>
        <dbReference type="ARBA" id="ARBA00037999"/>
    </source>
</evidence>
<keyword evidence="3" id="KW-0808">Transferase</keyword>
<evidence type="ECO:0000256" key="8">
    <source>
        <dbReference type="RuleBase" id="RU004508"/>
    </source>
</evidence>
<dbReference type="Pfam" id="PF01041">
    <property type="entry name" value="DegT_DnrJ_EryC1"/>
    <property type="match status" value="1"/>
</dbReference>
<evidence type="ECO:0000256" key="4">
    <source>
        <dbReference type="ARBA" id="ARBA00022898"/>
    </source>
</evidence>
<dbReference type="GO" id="GO:0000271">
    <property type="term" value="P:polysaccharide biosynthetic process"/>
    <property type="evidence" value="ECO:0007669"/>
    <property type="project" value="TreeGrafter"/>
</dbReference>
<dbReference type="EMBL" id="JACVVD010000002">
    <property type="protein sequence ID" value="MBD0379950.1"/>
    <property type="molecule type" value="Genomic_DNA"/>
</dbReference>
<name>A0A926KLN1_9BACL</name>
<dbReference type="PIRSF" id="PIRSF000390">
    <property type="entry name" value="PLP_StrS"/>
    <property type="match status" value="1"/>
</dbReference>
<evidence type="ECO:0000313" key="10">
    <source>
        <dbReference type="Proteomes" id="UP000650466"/>
    </source>
</evidence>
<evidence type="ECO:0000256" key="7">
    <source>
        <dbReference type="PIRSR" id="PIRSR000390-2"/>
    </source>
</evidence>
<protein>
    <submittedName>
        <fullName evidence="9">DegT/DnrJ/EryC1/StrS family aminotransferase</fullName>
    </submittedName>
</protein>
<comment type="cofactor">
    <cofactor evidence="1">
        <name>pyridoxal 5'-phosphate</name>
        <dbReference type="ChEBI" id="CHEBI:597326"/>
    </cofactor>
</comment>
<keyword evidence="10" id="KW-1185">Reference proteome</keyword>
<dbReference type="AlphaFoldDB" id="A0A926KLN1"/>
<dbReference type="InterPro" id="IPR000653">
    <property type="entry name" value="DegT/StrS_aminotransferase"/>
</dbReference>
<dbReference type="InterPro" id="IPR015424">
    <property type="entry name" value="PyrdxlP-dep_Trfase"/>
</dbReference>
<dbReference type="FunFam" id="3.40.640.10:FF:000090">
    <property type="entry name" value="Pyridoxal phosphate-dependent aminotransferase"/>
    <property type="match status" value="1"/>
</dbReference>
<proteinExistence type="inferred from homology"/>
<dbReference type="InterPro" id="IPR015422">
    <property type="entry name" value="PyrdxlP-dep_Trfase_small"/>
</dbReference>
<dbReference type="Gene3D" id="3.90.1150.10">
    <property type="entry name" value="Aspartate Aminotransferase, domain 1"/>
    <property type="match status" value="1"/>
</dbReference>
<dbReference type="GO" id="GO:0008483">
    <property type="term" value="F:transaminase activity"/>
    <property type="evidence" value="ECO:0007669"/>
    <property type="project" value="UniProtKB-KW"/>
</dbReference>
<dbReference type="GO" id="GO:0030170">
    <property type="term" value="F:pyridoxal phosphate binding"/>
    <property type="evidence" value="ECO:0007669"/>
    <property type="project" value="TreeGrafter"/>
</dbReference>
<dbReference type="InterPro" id="IPR015421">
    <property type="entry name" value="PyrdxlP-dep_Trfase_major"/>
</dbReference>
<keyword evidence="4 7" id="KW-0663">Pyridoxal phosphate</keyword>
<organism evidence="9 10">
    <name type="scientific">Paenibacillus sedimenti</name>
    <dbReference type="NCBI Taxonomy" id="2770274"/>
    <lineage>
        <taxon>Bacteria</taxon>
        <taxon>Bacillati</taxon>
        <taxon>Bacillota</taxon>
        <taxon>Bacilli</taxon>
        <taxon>Bacillales</taxon>
        <taxon>Paenibacillaceae</taxon>
        <taxon>Paenibacillus</taxon>
    </lineage>
</organism>
<accession>A0A926KLN1</accession>
<feature type="active site" description="Proton acceptor" evidence="6">
    <location>
        <position position="201"/>
    </location>
</feature>
<dbReference type="Proteomes" id="UP000650466">
    <property type="component" value="Unassembled WGS sequence"/>
</dbReference>
<evidence type="ECO:0000256" key="2">
    <source>
        <dbReference type="ARBA" id="ARBA00022576"/>
    </source>
</evidence>
<dbReference type="SUPFAM" id="SSF53383">
    <property type="entry name" value="PLP-dependent transferases"/>
    <property type="match status" value="1"/>
</dbReference>
<keyword evidence="2 9" id="KW-0032">Aminotransferase</keyword>
<dbReference type="PANTHER" id="PTHR30244">
    <property type="entry name" value="TRANSAMINASE"/>
    <property type="match status" value="1"/>
</dbReference>
<reference evidence="9" key="1">
    <citation type="submission" date="2020-09" db="EMBL/GenBank/DDBJ databases">
        <title>Draft Genome Sequence of Paenibacillus sp. WST5.</title>
        <authorList>
            <person name="Bao Z."/>
        </authorList>
    </citation>
    <scope>NUCLEOTIDE SEQUENCE</scope>
    <source>
        <strain evidence="9">WST5</strain>
    </source>
</reference>
<evidence type="ECO:0000256" key="3">
    <source>
        <dbReference type="ARBA" id="ARBA00022679"/>
    </source>
</evidence>